<keyword evidence="1" id="KW-0472">Membrane</keyword>
<keyword evidence="1" id="KW-1133">Transmembrane helix</keyword>
<dbReference type="SUPFAM" id="SSF53474">
    <property type="entry name" value="alpha/beta-Hydrolases"/>
    <property type="match status" value="1"/>
</dbReference>
<dbReference type="OrthoDB" id="9803578at2"/>
<evidence type="ECO:0000313" key="3">
    <source>
        <dbReference type="Proteomes" id="UP000323824"/>
    </source>
</evidence>
<dbReference type="Proteomes" id="UP000323824">
    <property type="component" value="Chromosome"/>
</dbReference>
<dbReference type="PANTHER" id="PTHR48098:SF1">
    <property type="entry name" value="DIACYLGLYCEROL ACYLTRANSFERASE_MYCOLYLTRANSFERASE AG85A"/>
    <property type="match status" value="1"/>
</dbReference>
<evidence type="ECO:0000313" key="2">
    <source>
        <dbReference type="EMBL" id="QEN03435.1"/>
    </source>
</evidence>
<protein>
    <submittedName>
        <fullName evidence="2">Esterase family protein</fullName>
    </submittedName>
</protein>
<dbReference type="InterPro" id="IPR050583">
    <property type="entry name" value="Mycobacterial_A85_antigen"/>
</dbReference>
<dbReference type="AlphaFoldDB" id="A0A5C1Q635"/>
<dbReference type="KEGG" id="sper:EW093_01520"/>
<sequence length="269" mass="29920">MNSIPTNFKSRNSNVTYGELIKIKYNSTVVGNVREANVILPPNYDPNTKYPVLYLLHGIGGDENEWLGGKPVEVIGNIINSGDVKPMITVIPNVRARKNDSGNPSDIFTKGHFDAFDNFINDLQKDLIPYIKTNYNILEGRENTAIAGLSMGGRESIYIGITLQSIFGYIGAFSPAFGLLEYSNNNVTENGLLNQEGFVLKDEFKDTLIIIIHGDADPVVRDEPFKYHMAFENNGVKHTFKEIPGDMILMSGLMVYISLLNLYINGIYG</sequence>
<reference evidence="2 3" key="1">
    <citation type="submission" date="2019-02" db="EMBL/GenBank/DDBJ databases">
        <authorList>
            <person name="Fomenkov A."/>
            <person name="Dubinina G."/>
            <person name="Grabovich M."/>
            <person name="Vincze T."/>
            <person name="Roberts R.J."/>
        </authorList>
    </citation>
    <scope>NUCLEOTIDE SEQUENCE [LARGE SCALE GENOMIC DNA]</scope>
    <source>
        <strain evidence="2 3">P</strain>
    </source>
</reference>
<dbReference type="PANTHER" id="PTHR48098">
    <property type="entry name" value="ENTEROCHELIN ESTERASE-RELATED"/>
    <property type="match status" value="1"/>
</dbReference>
<dbReference type="InterPro" id="IPR029058">
    <property type="entry name" value="AB_hydrolase_fold"/>
</dbReference>
<dbReference type="RefSeq" id="WP_149566694.1">
    <property type="nucleotide sequence ID" value="NZ_CP035807.1"/>
</dbReference>
<organism evidence="2 3">
    <name type="scientific">Thiospirochaeta perfilievii</name>
    <dbReference type="NCBI Taxonomy" id="252967"/>
    <lineage>
        <taxon>Bacteria</taxon>
        <taxon>Pseudomonadati</taxon>
        <taxon>Spirochaetota</taxon>
        <taxon>Spirochaetia</taxon>
        <taxon>Spirochaetales</taxon>
        <taxon>Spirochaetaceae</taxon>
        <taxon>Thiospirochaeta</taxon>
    </lineage>
</organism>
<proteinExistence type="predicted"/>
<name>A0A5C1Q635_9SPIO</name>
<feature type="transmembrane region" description="Helical" evidence="1">
    <location>
        <begin position="247"/>
        <end position="268"/>
    </location>
</feature>
<dbReference type="InterPro" id="IPR000801">
    <property type="entry name" value="Esterase-like"/>
</dbReference>
<keyword evidence="1" id="KW-0812">Transmembrane</keyword>
<keyword evidence="3" id="KW-1185">Reference proteome</keyword>
<evidence type="ECO:0000256" key="1">
    <source>
        <dbReference type="SAM" id="Phobius"/>
    </source>
</evidence>
<dbReference type="EMBL" id="CP035807">
    <property type="protein sequence ID" value="QEN03435.1"/>
    <property type="molecule type" value="Genomic_DNA"/>
</dbReference>
<dbReference type="Gene3D" id="3.40.50.1820">
    <property type="entry name" value="alpha/beta hydrolase"/>
    <property type="match status" value="1"/>
</dbReference>
<reference evidence="2 3" key="2">
    <citation type="submission" date="2019-09" db="EMBL/GenBank/DDBJ databases">
        <title>Complete Genome Sequence and Methylome Analysis of free living Spirochaetas.</title>
        <authorList>
            <person name="Leshcheva N."/>
            <person name="Mikheeva N."/>
        </authorList>
    </citation>
    <scope>NUCLEOTIDE SEQUENCE [LARGE SCALE GENOMIC DNA]</scope>
    <source>
        <strain evidence="2 3">P</strain>
    </source>
</reference>
<dbReference type="GO" id="GO:0016747">
    <property type="term" value="F:acyltransferase activity, transferring groups other than amino-acyl groups"/>
    <property type="evidence" value="ECO:0007669"/>
    <property type="project" value="TreeGrafter"/>
</dbReference>
<accession>A0A5C1Q635</accession>
<dbReference type="Pfam" id="PF00756">
    <property type="entry name" value="Esterase"/>
    <property type="match status" value="1"/>
</dbReference>
<gene>
    <name evidence="2" type="ORF">EW093_01520</name>
</gene>